<dbReference type="InterPro" id="IPR056393">
    <property type="entry name" value="AprA-like_MT2"/>
</dbReference>
<protein>
    <recommendedName>
        <fullName evidence="4">Carrier domain-containing protein</fullName>
    </recommendedName>
</protein>
<keyword evidence="2" id="KW-0597">Phosphoprotein</keyword>
<keyword evidence="1" id="KW-0596">Phosphopantetheine</keyword>
<dbReference type="AlphaFoldDB" id="A0A813FEC7"/>
<evidence type="ECO:0000259" key="4">
    <source>
        <dbReference type="PROSITE" id="PS50075"/>
    </source>
</evidence>
<dbReference type="InterPro" id="IPR020806">
    <property type="entry name" value="PKS_PP-bd"/>
</dbReference>
<dbReference type="PROSITE" id="PS00012">
    <property type="entry name" value="PHOSPHOPANTETHEINE"/>
    <property type="match status" value="1"/>
</dbReference>
<dbReference type="SUPFAM" id="SSF47336">
    <property type="entry name" value="ACP-like"/>
    <property type="match status" value="1"/>
</dbReference>
<dbReference type="InterPro" id="IPR036736">
    <property type="entry name" value="ACP-like_sf"/>
</dbReference>
<reference evidence="5" key="1">
    <citation type="submission" date="2021-02" db="EMBL/GenBank/DDBJ databases">
        <authorList>
            <person name="Dougan E. K."/>
            <person name="Rhodes N."/>
            <person name="Thang M."/>
            <person name="Chan C."/>
        </authorList>
    </citation>
    <scope>NUCLEOTIDE SEQUENCE</scope>
</reference>
<gene>
    <name evidence="5" type="ORF">PGLA1383_LOCUS29447</name>
</gene>
<keyword evidence="6" id="KW-1185">Reference proteome</keyword>
<organism evidence="5 6">
    <name type="scientific">Polarella glacialis</name>
    <name type="common">Dinoflagellate</name>
    <dbReference type="NCBI Taxonomy" id="89957"/>
    <lineage>
        <taxon>Eukaryota</taxon>
        <taxon>Sar</taxon>
        <taxon>Alveolata</taxon>
        <taxon>Dinophyceae</taxon>
        <taxon>Suessiales</taxon>
        <taxon>Suessiaceae</taxon>
        <taxon>Polarella</taxon>
    </lineage>
</organism>
<dbReference type="InterPro" id="IPR016181">
    <property type="entry name" value="Acyl_CoA_acyltransferase"/>
</dbReference>
<dbReference type="Pfam" id="PF00550">
    <property type="entry name" value="PP-binding"/>
    <property type="match status" value="1"/>
</dbReference>
<evidence type="ECO:0000256" key="1">
    <source>
        <dbReference type="ARBA" id="ARBA00022450"/>
    </source>
</evidence>
<dbReference type="Proteomes" id="UP000654075">
    <property type="component" value="Unassembled WGS sequence"/>
</dbReference>
<evidence type="ECO:0000256" key="3">
    <source>
        <dbReference type="SAM" id="MobiDB-lite"/>
    </source>
</evidence>
<dbReference type="Gene3D" id="1.10.1200.10">
    <property type="entry name" value="ACP-like"/>
    <property type="match status" value="1"/>
</dbReference>
<dbReference type="SMART" id="SM00823">
    <property type="entry name" value="PKS_PP"/>
    <property type="match status" value="1"/>
</dbReference>
<dbReference type="SUPFAM" id="SSF53335">
    <property type="entry name" value="S-adenosyl-L-methionine-dependent methyltransferases"/>
    <property type="match status" value="1"/>
</dbReference>
<evidence type="ECO:0000256" key="2">
    <source>
        <dbReference type="ARBA" id="ARBA00022553"/>
    </source>
</evidence>
<dbReference type="InterPro" id="IPR029063">
    <property type="entry name" value="SAM-dependent_MTases_sf"/>
</dbReference>
<feature type="domain" description="Carrier" evidence="4">
    <location>
        <begin position="761"/>
        <end position="838"/>
    </location>
</feature>
<comment type="caution">
    <text evidence="5">The sequence shown here is derived from an EMBL/GenBank/DDBJ whole genome shotgun (WGS) entry which is preliminary data.</text>
</comment>
<dbReference type="GO" id="GO:0031177">
    <property type="term" value="F:phosphopantetheine binding"/>
    <property type="evidence" value="ECO:0007669"/>
    <property type="project" value="InterPro"/>
</dbReference>
<evidence type="ECO:0000313" key="6">
    <source>
        <dbReference type="Proteomes" id="UP000654075"/>
    </source>
</evidence>
<dbReference type="InterPro" id="IPR006162">
    <property type="entry name" value="Ppantetheine_attach_site"/>
</dbReference>
<evidence type="ECO:0000313" key="5">
    <source>
        <dbReference type="EMBL" id="CAE8611645.1"/>
    </source>
</evidence>
<name>A0A813FEC7_POLGL</name>
<dbReference type="SUPFAM" id="SSF55729">
    <property type="entry name" value="Acyl-CoA N-acyltransferases (Nat)"/>
    <property type="match status" value="1"/>
</dbReference>
<dbReference type="OrthoDB" id="429813at2759"/>
<sequence>MVVESATLDAAVAAGINLNQNAFLLIHGWTAGPLLLEFAAKLAAPLCRGSLTAAQVAAETGAKEGPLAIVLRTCSALGYLDFDPSAGTYSAVQGSELDELLRCLGPDSEASKALSRIYTEACPPFKLPSEQATVCLDAWRHKALAILMDGMVLAPLLTSITYFARWDEQGLDLGKDKALERLDFSKLDASSRVLLGEIFEELGVGSVTAQGTVSVSSKGSLAIQRVYSYYVPTSYSPLLARFRQVLYEEPGWGFTGDMDEDEGEIHVERTLNVVGSGAQHQTLFKDLMRHVHEVFADENFEAQPEFVVDTGCGDGHLLQVIYEHVKNHTPRGKVLDKHPLTMVGVDFNEKSRIATACNLGNHDVPHKVIAGDIGKPSSIMAQLKRKKVDPNKSLHVRSFLDHDRPYIAPKNQLEEGSAVAAFAKAQMADFVHLNKEGEPVPATELFASLVEHMARWGDALEGSFGLCMLEVMQLDVPTTKRFMNDCVSFHFDIVQCLSRQYMISAVAFAMGGAMAGLFPTDFKSVQNYPEQGNYCRMMNQHLVRRPYKIRFAELADLPTLEKLEAKTWAQNLRAAAEVLRKRLETSPTSNLVCEVNGEVVGVLYMQRVSTLEAVQSEKFMQISDSHTPGGRILQLIAISADPEFSGMRIGTDLRSFALLLARLDPTVDSVIGVTRCADFAGRSGSLQDYVDGHVSGLHSDKTLGFHTGYGASVLRLVPDFRPEDTENSGTGVLIQYQVKAWVASSTSSSSSTAKGTKTTGATSEAPGLEILAEIMEDIGYTLDRTDLSQGFFSYGIDSLELVRIRNRLIAALGRELPATLLLDFPNVQDLADQLDKERGLGATAPQAPEGETEGGSNQEQNAETGWASIDLEQMKQLQEKLNKLYALPQNQKKLGELAAKYLPDKSRYLSSIEPVMAEVEGPADDMKPATVQKARKGFTPCVKRLGRRNPEVLERDQELLKLLKLAD</sequence>
<proteinExistence type="predicted"/>
<dbReference type="Pfam" id="PF23525">
    <property type="entry name" value="Methyltransf_36"/>
    <property type="match status" value="1"/>
</dbReference>
<feature type="region of interest" description="Disordered" evidence="3">
    <location>
        <begin position="841"/>
        <end position="860"/>
    </location>
</feature>
<dbReference type="Gene3D" id="3.40.630.30">
    <property type="match status" value="1"/>
</dbReference>
<dbReference type="PROSITE" id="PS50075">
    <property type="entry name" value="CARRIER"/>
    <property type="match status" value="1"/>
</dbReference>
<accession>A0A813FEC7</accession>
<dbReference type="InterPro" id="IPR009081">
    <property type="entry name" value="PP-bd_ACP"/>
</dbReference>
<dbReference type="OMA" id="VIGVTRC"/>
<dbReference type="EMBL" id="CAJNNV010025036">
    <property type="protein sequence ID" value="CAE8611645.1"/>
    <property type="molecule type" value="Genomic_DNA"/>
</dbReference>